<dbReference type="Pfam" id="PF00672">
    <property type="entry name" value="HAMP"/>
    <property type="match status" value="1"/>
</dbReference>
<evidence type="ECO:0000256" key="6">
    <source>
        <dbReference type="ARBA" id="ARBA00022692"/>
    </source>
</evidence>
<dbReference type="CDD" id="cd00082">
    <property type="entry name" value="HisKA"/>
    <property type="match status" value="1"/>
</dbReference>
<dbReference type="AlphaFoldDB" id="Z9JS96"/>
<dbReference type="InterPro" id="IPR036890">
    <property type="entry name" value="HATPase_C_sf"/>
</dbReference>
<gene>
    <name evidence="14" type="ORF">BF93_00615</name>
</gene>
<dbReference type="PROSITE" id="PS50885">
    <property type="entry name" value="HAMP"/>
    <property type="match status" value="1"/>
</dbReference>
<dbReference type="PATRIC" id="fig|396014.3.peg.2163"/>
<dbReference type="CDD" id="cd00075">
    <property type="entry name" value="HATPase"/>
    <property type="match status" value="1"/>
</dbReference>
<dbReference type="InterPro" id="IPR003660">
    <property type="entry name" value="HAMP_dom"/>
</dbReference>
<dbReference type="Gene3D" id="3.30.565.10">
    <property type="entry name" value="Histidine kinase-like ATPase, C-terminal domain"/>
    <property type="match status" value="1"/>
</dbReference>
<evidence type="ECO:0000256" key="7">
    <source>
        <dbReference type="ARBA" id="ARBA00022777"/>
    </source>
</evidence>
<dbReference type="SMART" id="SM00387">
    <property type="entry name" value="HATPase_c"/>
    <property type="match status" value="1"/>
</dbReference>
<dbReference type="HOGENOM" id="CLU_000445_89_6_11"/>
<evidence type="ECO:0000313" key="14">
    <source>
        <dbReference type="EMBL" id="EWS80903.1"/>
    </source>
</evidence>
<dbReference type="RefSeq" id="WP_038372649.1">
    <property type="nucleotide sequence ID" value="NZ_KK069995.1"/>
</dbReference>
<feature type="domain" description="HAMP" evidence="13">
    <location>
        <begin position="161"/>
        <end position="212"/>
    </location>
</feature>
<dbReference type="EC" id="2.7.13.3" evidence="3"/>
<reference evidence="14 15" key="1">
    <citation type="submission" date="2014-02" db="EMBL/GenBank/DDBJ databases">
        <title>Genome sequence of Brachybacterium phenoliresistens strain W13A50.</title>
        <authorList>
            <person name="Wang X."/>
        </authorList>
    </citation>
    <scope>NUCLEOTIDE SEQUENCE [LARGE SCALE GENOMIC DNA]</scope>
    <source>
        <strain evidence="14 15">W13A50</strain>
    </source>
</reference>
<proteinExistence type="predicted"/>
<dbReference type="OrthoDB" id="9757990at2"/>
<dbReference type="SUPFAM" id="SSF47384">
    <property type="entry name" value="Homodimeric domain of signal transducing histidine kinase"/>
    <property type="match status" value="1"/>
</dbReference>
<dbReference type="InterPro" id="IPR004358">
    <property type="entry name" value="Sig_transdc_His_kin-like_C"/>
</dbReference>
<dbReference type="Gene3D" id="6.10.340.10">
    <property type="match status" value="1"/>
</dbReference>
<dbReference type="STRING" id="396014.BF93_00615"/>
<evidence type="ECO:0000256" key="8">
    <source>
        <dbReference type="ARBA" id="ARBA00022989"/>
    </source>
</evidence>
<evidence type="ECO:0000256" key="2">
    <source>
        <dbReference type="ARBA" id="ARBA00004236"/>
    </source>
</evidence>
<dbReference type="InterPro" id="IPR050428">
    <property type="entry name" value="TCS_sensor_his_kinase"/>
</dbReference>
<dbReference type="Pfam" id="PF02518">
    <property type="entry name" value="HATPase_c"/>
    <property type="match status" value="1"/>
</dbReference>
<dbReference type="PROSITE" id="PS50109">
    <property type="entry name" value="HIS_KIN"/>
    <property type="match status" value="1"/>
</dbReference>
<dbReference type="PANTHER" id="PTHR45436:SF5">
    <property type="entry name" value="SENSOR HISTIDINE KINASE TRCS"/>
    <property type="match status" value="1"/>
</dbReference>
<comment type="catalytic activity">
    <reaction evidence="1">
        <text>ATP + protein L-histidine = ADP + protein N-phospho-L-histidine.</text>
        <dbReference type="EC" id="2.7.13.3"/>
    </reaction>
</comment>
<dbReference type="PANTHER" id="PTHR45436">
    <property type="entry name" value="SENSOR HISTIDINE KINASE YKOH"/>
    <property type="match status" value="1"/>
</dbReference>
<keyword evidence="7" id="KW-0418">Kinase</keyword>
<dbReference type="CDD" id="cd06225">
    <property type="entry name" value="HAMP"/>
    <property type="match status" value="1"/>
</dbReference>
<accession>Z9JS96</accession>
<keyword evidence="9" id="KW-0902">Two-component regulatory system</keyword>
<evidence type="ECO:0000256" key="1">
    <source>
        <dbReference type="ARBA" id="ARBA00000085"/>
    </source>
</evidence>
<evidence type="ECO:0000313" key="15">
    <source>
        <dbReference type="Proteomes" id="UP000023067"/>
    </source>
</evidence>
<dbReference type="SUPFAM" id="SSF55874">
    <property type="entry name" value="ATPase domain of HSP90 chaperone/DNA topoisomerase II/histidine kinase"/>
    <property type="match status" value="1"/>
</dbReference>
<keyword evidence="8 11" id="KW-1133">Transmembrane helix</keyword>
<comment type="subcellular location">
    <subcellularLocation>
        <location evidence="2">Cell membrane</location>
    </subcellularLocation>
</comment>
<keyword evidence="15" id="KW-1185">Reference proteome</keyword>
<dbReference type="Proteomes" id="UP000023067">
    <property type="component" value="Unassembled WGS sequence"/>
</dbReference>
<dbReference type="eggNOG" id="COG2205">
    <property type="taxonomic scope" value="Bacteria"/>
</dbReference>
<dbReference type="SMART" id="SM00388">
    <property type="entry name" value="HisKA"/>
    <property type="match status" value="1"/>
</dbReference>
<dbReference type="InterPro" id="IPR036097">
    <property type="entry name" value="HisK_dim/P_sf"/>
</dbReference>
<evidence type="ECO:0000256" key="5">
    <source>
        <dbReference type="ARBA" id="ARBA00022679"/>
    </source>
</evidence>
<dbReference type="EMBL" id="JDYK01000010">
    <property type="protein sequence ID" value="EWS80903.1"/>
    <property type="molecule type" value="Genomic_DNA"/>
</dbReference>
<dbReference type="GO" id="GO:0000155">
    <property type="term" value="F:phosphorelay sensor kinase activity"/>
    <property type="evidence" value="ECO:0007669"/>
    <property type="project" value="InterPro"/>
</dbReference>
<dbReference type="InterPro" id="IPR003661">
    <property type="entry name" value="HisK_dim/P_dom"/>
</dbReference>
<name>Z9JS96_9MICO</name>
<dbReference type="SMART" id="SM00304">
    <property type="entry name" value="HAMP"/>
    <property type="match status" value="1"/>
</dbReference>
<evidence type="ECO:0000259" key="12">
    <source>
        <dbReference type="PROSITE" id="PS50109"/>
    </source>
</evidence>
<dbReference type="InterPro" id="IPR005467">
    <property type="entry name" value="His_kinase_dom"/>
</dbReference>
<evidence type="ECO:0000256" key="11">
    <source>
        <dbReference type="SAM" id="Phobius"/>
    </source>
</evidence>
<keyword evidence="5" id="KW-0808">Transferase</keyword>
<feature type="transmembrane region" description="Helical" evidence="11">
    <location>
        <begin position="136"/>
        <end position="159"/>
    </location>
</feature>
<evidence type="ECO:0000259" key="13">
    <source>
        <dbReference type="PROSITE" id="PS50885"/>
    </source>
</evidence>
<dbReference type="PRINTS" id="PR00344">
    <property type="entry name" value="BCTRLSENSOR"/>
</dbReference>
<evidence type="ECO:0000256" key="9">
    <source>
        <dbReference type="ARBA" id="ARBA00023012"/>
    </source>
</evidence>
<keyword evidence="4" id="KW-0597">Phosphoprotein</keyword>
<dbReference type="Pfam" id="PF00512">
    <property type="entry name" value="HisKA"/>
    <property type="match status" value="1"/>
</dbReference>
<dbReference type="GO" id="GO:0005886">
    <property type="term" value="C:plasma membrane"/>
    <property type="evidence" value="ECO:0007669"/>
    <property type="project" value="UniProtKB-SubCell"/>
</dbReference>
<comment type="caution">
    <text evidence="14">The sequence shown here is derived from an EMBL/GenBank/DDBJ whole genome shotgun (WGS) entry which is preliminary data.</text>
</comment>
<feature type="domain" description="Histidine kinase" evidence="12">
    <location>
        <begin position="220"/>
        <end position="428"/>
    </location>
</feature>
<protein>
    <recommendedName>
        <fullName evidence="3">histidine kinase</fullName>
        <ecNumber evidence="3">2.7.13.3</ecNumber>
    </recommendedName>
</protein>
<evidence type="ECO:0000256" key="3">
    <source>
        <dbReference type="ARBA" id="ARBA00012438"/>
    </source>
</evidence>
<sequence>MPRAVFSRSIRARITAGALLVLALALGLGSVAAVQILSRTLTAGIATSLGQDLDFYADLAESDPAAIRDVDDDVLVQLEGSGSNLEDGTALPAVPEDSTARIVVDGEAYLAASESTDSGMLTVARPLEGADEATRAAGVLLVVAVPIVLLLIGVVLWVVTGRALAPVERLRRQVETVDAADPAQRVDAGQDELGDLAATMNDLLDRIQQAQVLQRRFVSDASHELRSPLATLRQHAELARDHPQATSLAALGDVVLGEGARMQELVESLLLMARLDEGQGRVTAEVDLDDLALEEAARLRGLGVAVDARGIGPARVQGDPAMLARALRNLTDNAARHAEGTVTLRVAEHAGRVRVQVEDDGAGIPVDQRELVFERFARLDEGRARDAGGSGLGLAIVRQIARAHGGTVTAGQGSAGGALFTLDLPAADRGA</sequence>
<evidence type="ECO:0000256" key="4">
    <source>
        <dbReference type="ARBA" id="ARBA00022553"/>
    </source>
</evidence>
<dbReference type="Gene3D" id="1.10.287.130">
    <property type="match status" value="1"/>
</dbReference>
<organism evidence="14 15">
    <name type="scientific">Brachybacterium phenoliresistens</name>
    <dbReference type="NCBI Taxonomy" id="396014"/>
    <lineage>
        <taxon>Bacteria</taxon>
        <taxon>Bacillati</taxon>
        <taxon>Actinomycetota</taxon>
        <taxon>Actinomycetes</taxon>
        <taxon>Micrococcales</taxon>
        <taxon>Dermabacteraceae</taxon>
        <taxon>Brachybacterium</taxon>
    </lineage>
</organism>
<dbReference type="InterPro" id="IPR003594">
    <property type="entry name" value="HATPase_dom"/>
</dbReference>
<keyword evidence="10 11" id="KW-0472">Membrane</keyword>
<evidence type="ECO:0000256" key="10">
    <source>
        <dbReference type="ARBA" id="ARBA00023136"/>
    </source>
</evidence>
<keyword evidence="6 11" id="KW-0812">Transmembrane</keyword>